<dbReference type="Proteomes" id="UP001163882">
    <property type="component" value="Chromosome"/>
</dbReference>
<organism evidence="3 4">
    <name type="scientific">Pelagibacterium flavum</name>
    <dbReference type="NCBI Taxonomy" id="2984530"/>
    <lineage>
        <taxon>Bacteria</taxon>
        <taxon>Pseudomonadati</taxon>
        <taxon>Pseudomonadota</taxon>
        <taxon>Alphaproteobacteria</taxon>
        <taxon>Hyphomicrobiales</taxon>
        <taxon>Devosiaceae</taxon>
        <taxon>Pelagibacterium</taxon>
    </lineage>
</organism>
<dbReference type="InterPro" id="IPR001638">
    <property type="entry name" value="Solute-binding_3/MltF_N"/>
</dbReference>
<dbReference type="Pfam" id="PF00497">
    <property type="entry name" value="SBP_bac_3"/>
    <property type="match status" value="1"/>
</dbReference>
<proteinExistence type="predicted"/>
<dbReference type="SMART" id="SM00062">
    <property type="entry name" value="PBPb"/>
    <property type="match status" value="1"/>
</dbReference>
<dbReference type="PANTHER" id="PTHR35936">
    <property type="entry name" value="MEMBRANE-BOUND LYTIC MUREIN TRANSGLYCOSYLASE F"/>
    <property type="match status" value="1"/>
</dbReference>
<sequence>MSAPAHKRPRKSHWLFDMAPLALCFALLFAVSFLPPDSARYEVDRLGRLNVCMPPLYPPLVTGKADRPGFEVELLQEITERLGWRLNIVSNASMGRDFNPRSWRITRAQCQVLAGGIAVNSTTRSFLDTTDPHLVTGWALIAPPGTTIETVQSPVGFLAGLTGLDRIGLGQYLRQRAITATIVNDAATLRARLEAGDYDAAITEALLASTTFSNTNLAITVLGPPLERIPLGMGFWKGDLTLKRAVQSTIANIRADGTLTRLADRYDLDADILCPSDTGSC</sequence>
<dbReference type="SUPFAM" id="SSF53850">
    <property type="entry name" value="Periplasmic binding protein-like II"/>
    <property type="match status" value="1"/>
</dbReference>
<keyword evidence="4" id="KW-1185">Reference proteome</keyword>
<evidence type="ECO:0000256" key="1">
    <source>
        <dbReference type="ARBA" id="ARBA00022729"/>
    </source>
</evidence>
<protein>
    <submittedName>
        <fullName evidence="3">Transporter substrate-binding domain-containing protein</fullName>
    </submittedName>
</protein>
<gene>
    <name evidence="3" type="ORF">OF122_07350</name>
</gene>
<evidence type="ECO:0000313" key="3">
    <source>
        <dbReference type="EMBL" id="UYQ73562.1"/>
    </source>
</evidence>
<feature type="domain" description="Solute-binding protein family 3/N-terminal" evidence="2">
    <location>
        <begin position="48"/>
        <end position="270"/>
    </location>
</feature>
<evidence type="ECO:0000313" key="4">
    <source>
        <dbReference type="Proteomes" id="UP001163882"/>
    </source>
</evidence>
<dbReference type="PANTHER" id="PTHR35936:SF17">
    <property type="entry name" value="ARGININE-BINDING EXTRACELLULAR PROTEIN ARTP"/>
    <property type="match status" value="1"/>
</dbReference>
<accession>A0ABY6ISF1</accession>
<evidence type="ECO:0000259" key="2">
    <source>
        <dbReference type="SMART" id="SM00062"/>
    </source>
</evidence>
<dbReference type="Gene3D" id="3.40.190.10">
    <property type="entry name" value="Periplasmic binding protein-like II"/>
    <property type="match status" value="2"/>
</dbReference>
<dbReference type="RefSeq" id="WP_264227127.1">
    <property type="nucleotide sequence ID" value="NZ_CP107716.1"/>
</dbReference>
<keyword evidence="1" id="KW-0732">Signal</keyword>
<dbReference type="EMBL" id="CP107716">
    <property type="protein sequence ID" value="UYQ73562.1"/>
    <property type="molecule type" value="Genomic_DNA"/>
</dbReference>
<name>A0ABY6ISF1_9HYPH</name>
<reference evidence="3" key="1">
    <citation type="submission" date="2022-10" db="EMBL/GenBank/DDBJ databases">
        <title>YIM 151497 complete genome.</title>
        <authorList>
            <person name="Chen X."/>
        </authorList>
    </citation>
    <scope>NUCLEOTIDE SEQUENCE</scope>
    <source>
        <strain evidence="3">YIM 151497</strain>
    </source>
</reference>